<evidence type="ECO:0000313" key="2">
    <source>
        <dbReference type="Proteomes" id="UP000053989"/>
    </source>
</evidence>
<dbReference type="HOGENOM" id="CLU_2672542_0_0_1"/>
<keyword evidence="2" id="KW-1185">Reference proteome</keyword>
<accession>A0A0C3DY88</accession>
<gene>
    <name evidence="1" type="ORF">SCLCIDRAFT_1212260</name>
</gene>
<evidence type="ECO:0000313" key="1">
    <source>
        <dbReference type="EMBL" id="KIM65525.1"/>
    </source>
</evidence>
<dbReference type="Proteomes" id="UP000053989">
    <property type="component" value="Unassembled WGS sequence"/>
</dbReference>
<sequence>MRNSPQLYSSPSERFMKLRMRPPLVIAVIVSLSIAHDLRIDPFACGQLYTALSRVVSIPTPPKMSPMSFITHVYT</sequence>
<reference evidence="2" key="2">
    <citation type="submission" date="2015-01" db="EMBL/GenBank/DDBJ databases">
        <title>Evolutionary Origins and Diversification of the Mycorrhizal Mutualists.</title>
        <authorList>
            <consortium name="DOE Joint Genome Institute"/>
            <consortium name="Mycorrhizal Genomics Consortium"/>
            <person name="Kohler A."/>
            <person name="Kuo A."/>
            <person name="Nagy L.G."/>
            <person name="Floudas D."/>
            <person name="Copeland A."/>
            <person name="Barry K.W."/>
            <person name="Cichocki N."/>
            <person name="Veneault-Fourrey C."/>
            <person name="LaButti K."/>
            <person name="Lindquist E.A."/>
            <person name="Lipzen A."/>
            <person name="Lundell T."/>
            <person name="Morin E."/>
            <person name="Murat C."/>
            <person name="Riley R."/>
            <person name="Ohm R."/>
            <person name="Sun H."/>
            <person name="Tunlid A."/>
            <person name="Henrissat B."/>
            <person name="Grigoriev I.V."/>
            <person name="Hibbett D.S."/>
            <person name="Martin F."/>
        </authorList>
    </citation>
    <scope>NUCLEOTIDE SEQUENCE [LARGE SCALE GENOMIC DNA]</scope>
    <source>
        <strain evidence="2">Foug A</strain>
    </source>
</reference>
<name>A0A0C3DY88_9AGAM</name>
<organism evidence="1 2">
    <name type="scientific">Scleroderma citrinum Foug A</name>
    <dbReference type="NCBI Taxonomy" id="1036808"/>
    <lineage>
        <taxon>Eukaryota</taxon>
        <taxon>Fungi</taxon>
        <taxon>Dikarya</taxon>
        <taxon>Basidiomycota</taxon>
        <taxon>Agaricomycotina</taxon>
        <taxon>Agaricomycetes</taxon>
        <taxon>Agaricomycetidae</taxon>
        <taxon>Boletales</taxon>
        <taxon>Sclerodermatineae</taxon>
        <taxon>Sclerodermataceae</taxon>
        <taxon>Scleroderma</taxon>
    </lineage>
</organism>
<dbReference type="InParanoid" id="A0A0C3DY88"/>
<dbReference type="AlphaFoldDB" id="A0A0C3DY88"/>
<reference evidence="1 2" key="1">
    <citation type="submission" date="2014-04" db="EMBL/GenBank/DDBJ databases">
        <authorList>
            <consortium name="DOE Joint Genome Institute"/>
            <person name="Kuo A."/>
            <person name="Kohler A."/>
            <person name="Nagy L.G."/>
            <person name="Floudas D."/>
            <person name="Copeland A."/>
            <person name="Barry K.W."/>
            <person name="Cichocki N."/>
            <person name="Veneault-Fourrey C."/>
            <person name="LaButti K."/>
            <person name="Lindquist E.A."/>
            <person name="Lipzen A."/>
            <person name="Lundell T."/>
            <person name="Morin E."/>
            <person name="Murat C."/>
            <person name="Sun H."/>
            <person name="Tunlid A."/>
            <person name="Henrissat B."/>
            <person name="Grigoriev I.V."/>
            <person name="Hibbett D.S."/>
            <person name="Martin F."/>
            <person name="Nordberg H.P."/>
            <person name="Cantor M.N."/>
            <person name="Hua S.X."/>
        </authorList>
    </citation>
    <scope>NUCLEOTIDE SEQUENCE [LARGE SCALE GENOMIC DNA]</scope>
    <source>
        <strain evidence="1 2">Foug A</strain>
    </source>
</reference>
<dbReference type="EMBL" id="KN822022">
    <property type="protein sequence ID" value="KIM65525.1"/>
    <property type="molecule type" value="Genomic_DNA"/>
</dbReference>
<proteinExistence type="predicted"/>
<protein>
    <submittedName>
        <fullName evidence="1">Uncharacterized protein</fullName>
    </submittedName>
</protein>